<sequence>MFDFFNRDHETRESKDLDRPQEMTEAEQASLDDRTKAEKEEKEVLEQARRDMIDNEEEGYLRQTVYDSVYETARDEEIGR</sequence>
<protein>
    <submittedName>
        <fullName evidence="2">Uncharacterized protein</fullName>
    </submittedName>
</protein>
<gene>
    <name evidence="2" type="ORF">ATOP_12780</name>
</gene>
<evidence type="ECO:0000313" key="2">
    <source>
        <dbReference type="EMBL" id="GJM55623.1"/>
    </source>
</evidence>
<name>A0AAV5B534_9ACTN</name>
<dbReference type="EMBL" id="BQKC01000001">
    <property type="protein sequence ID" value="GJM55623.1"/>
    <property type="molecule type" value="Genomic_DNA"/>
</dbReference>
<accession>A0AAV5B534</accession>
<evidence type="ECO:0000313" key="3">
    <source>
        <dbReference type="Proteomes" id="UP001055025"/>
    </source>
</evidence>
<dbReference type="Proteomes" id="UP001055025">
    <property type="component" value="Unassembled WGS sequence"/>
</dbReference>
<feature type="compositionally biased region" description="Basic and acidic residues" evidence="1">
    <location>
        <begin position="1"/>
        <end position="22"/>
    </location>
</feature>
<feature type="region of interest" description="Disordered" evidence="1">
    <location>
        <begin position="1"/>
        <end position="58"/>
    </location>
</feature>
<evidence type="ECO:0000256" key="1">
    <source>
        <dbReference type="SAM" id="MobiDB-lite"/>
    </source>
</evidence>
<reference evidence="2" key="1">
    <citation type="journal article" date="2022" name="Int. J. Syst. Evol. Microbiol.">
        <title>Granulimonas faecalis gen. nov., sp. nov., and Leptogranulimonas caecicola gen. nov., sp. nov., novel lactate-producing Atopobiaceae bacteria isolated from mouse intestines, and an emended description of the family Atopobiaceae.</title>
        <authorList>
            <person name="Morinaga K."/>
            <person name="Kusada H."/>
            <person name="Sakamoto S."/>
            <person name="Murakami T."/>
            <person name="Toyoda A."/>
            <person name="Mori H."/>
            <person name="Meng X.Y."/>
            <person name="Takashino M."/>
            <person name="Murotomi K."/>
            <person name="Tamaki H."/>
        </authorList>
    </citation>
    <scope>NUCLEOTIDE SEQUENCE</scope>
    <source>
        <strain evidence="2">OPF53</strain>
    </source>
</reference>
<keyword evidence="3" id="KW-1185">Reference proteome</keyword>
<comment type="caution">
    <text evidence="2">The sequence shown here is derived from an EMBL/GenBank/DDBJ whole genome shotgun (WGS) entry which is preliminary data.</text>
</comment>
<feature type="compositionally biased region" description="Basic and acidic residues" evidence="1">
    <location>
        <begin position="31"/>
        <end position="53"/>
    </location>
</feature>
<dbReference type="RefSeq" id="WP_135977107.1">
    <property type="nucleotide sequence ID" value="NZ_BQKC01000001.1"/>
</dbReference>
<proteinExistence type="predicted"/>
<dbReference type="AlphaFoldDB" id="A0AAV5B534"/>
<organism evidence="2 3">
    <name type="scientific">Granulimonas faecalis</name>
    <dbReference type="NCBI Taxonomy" id="2894155"/>
    <lineage>
        <taxon>Bacteria</taxon>
        <taxon>Bacillati</taxon>
        <taxon>Actinomycetota</taxon>
        <taxon>Coriobacteriia</taxon>
        <taxon>Coriobacteriales</taxon>
        <taxon>Kribbibacteriaceae</taxon>
        <taxon>Granulimonas</taxon>
    </lineage>
</organism>